<protein>
    <recommendedName>
        <fullName evidence="5">DUF4381 domain-containing protein</fullName>
    </recommendedName>
</protein>
<dbReference type="Proteomes" id="UP001138768">
    <property type="component" value="Unassembled WGS sequence"/>
</dbReference>
<evidence type="ECO:0000256" key="2">
    <source>
        <dbReference type="SAM" id="Phobius"/>
    </source>
</evidence>
<feature type="compositionally biased region" description="Basic residues" evidence="1">
    <location>
        <begin position="233"/>
        <end position="249"/>
    </location>
</feature>
<gene>
    <name evidence="3" type="ORF">CKO42_15630</name>
</gene>
<accession>A0A9X0WBF9</accession>
<feature type="region of interest" description="Disordered" evidence="1">
    <location>
        <begin position="192"/>
        <end position="216"/>
    </location>
</feature>
<evidence type="ECO:0008006" key="5">
    <source>
        <dbReference type="Google" id="ProtNLM"/>
    </source>
</evidence>
<keyword evidence="2" id="KW-0812">Transmembrane</keyword>
<dbReference type="EMBL" id="NRRY01000027">
    <property type="protein sequence ID" value="MBK1619848.1"/>
    <property type="molecule type" value="Genomic_DNA"/>
</dbReference>
<evidence type="ECO:0000313" key="4">
    <source>
        <dbReference type="Proteomes" id="UP001138768"/>
    </source>
</evidence>
<keyword evidence="4" id="KW-1185">Reference proteome</keyword>
<name>A0A9X0WBF9_9GAMM</name>
<reference evidence="3 4" key="1">
    <citation type="journal article" date="2020" name="Microorganisms">
        <title>Osmotic Adaptation and Compatible Solute Biosynthesis of Phototrophic Bacteria as Revealed from Genome Analyses.</title>
        <authorList>
            <person name="Imhoff J.F."/>
            <person name="Rahn T."/>
            <person name="Kunzel S."/>
            <person name="Keller A."/>
            <person name="Neulinger S.C."/>
        </authorList>
    </citation>
    <scope>NUCLEOTIDE SEQUENCE [LARGE SCALE GENOMIC DNA]</scope>
    <source>
        <strain evidence="3 4">DSM 25653</strain>
    </source>
</reference>
<keyword evidence="2" id="KW-0472">Membrane</keyword>
<feature type="compositionally biased region" description="Basic and acidic residues" evidence="1">
    <location>
        <begin position="155"/>
        <end position="169"/>
    </location>
</feature>
<comment type="caution">
    <text evidence="3">The sequence shown here is derived from an EMBL/GenBank/DDBJ whole genome shotgun (WGS) entry which is preliminary data.</text>
</comment>
<dbReference type="AlphaFoldDB" id="A0A9X0WBF9"/>
<dbReference type="InterPro" id="IPR025489">
    <property type="entry name" value="DUF4381"/>
</dbReference>
<feature type="region of interest" description="Disordered" evidence="1">
    <location>
        <begin position="233"/>
        <end position="256"/>
    </location>
</feature>
<proteinExistence type="predicted"/>
<organism evidence="3 4">
    <name type="scientific">Lamprobacter modestohalophilus</name>
    <dbReference type="NCBI Taxonomy" id="1064514"/>
    <lineage>
        <taxon>Bacteria</taxon>
        <taxon>Pseudomonadati</taxon>
        <taxon>Pseudomonadota</taxon>
        <taxon>Gammaproteobacteria</taxon>
        <taxon>Chromatiales</taxon>
        <taxon>Chromatiaceae</taxon>
        <taxon>Lamprobacter</taxon>
    </lineage>
</organism>
<feature type="region of interest" description="Disordered" evidence="1">
    <location>
        <begin position="140"/>
        <end position="169"/>
    </location>
</feature>
<sequence>MNPDLRTLRDIHDALGNPWWPLAPGWWLLLGLTIAAVALGWHYRRARPILPAIPLLRIGDWRWDARRELQRLRRDSGRASLKVRLAELSELLKRIAMARHGRSACAGLHGQAWLDWLSAHDPDGFNWRQHGQLIVSAPYAPDIAEPATKNTPGSSRDRGRDLLPEQPIADRQHAERQLEQLIAATERWITAPLKAPKRGAEPRQDRSAERAASKSGTAFSLLSRASRWLTTHGHKVAKHKVAKAFRQHKPPAGTAR</sequence>
<feature type="transmembrane region" description="Helical" evidence="2">
    <location>
        <begin position="25"/>
        <end position="43"/>
    </location>
</feature>
<evidence type="ECO:0000313" key="3">
    <source>
        <dbReference type="EMBL" id="MBK1619848.1"/>
    </source>
</evidence>
<keyword evidence="2" id="KW-1133">Transmembrane helix</keyword>
<dbReference type="RefSeq" id="WP_200246059.1">
    <property type="nucleotide sequence ID" value="NZ_NRRY01000027.1"/>
</dbReference>
<dbReference type="Pfam" id="PF14316">
    <property type="entry name" value="DUF4381"/>
    <property type="match status" value="1"/>
</dbReference>
<evidence type="ECO:0000256" key="1">
    <source>
        <dbReference type="SAM" id="MobiDB-lite"/>
    </source>
</evidence>
<feature type="compositionally biased region" description="Basic and acidic residues" evidence="1">
    <location>
        <begin position="198"/>
        <end position="212"/>
    </location>
</feature>